<protein>
    <submittedName>
        <fullName evidence="3">NAD-dependent aldehyde dehydrogenase, CoA-acylating</fullName>
    </submittedName>
</protein>
<dbReference type="Gene3D" id="3.40.605.10">
    <property type="entry name" value="Aldehyde Dehydrogenase, Chain A, domain 1"/>
    <property type="match status" value="1"/>
</dbReference>
<dbReference type="InterPro" id="IPR016161">
    <property type="entry name" value="Ald_DH/histidinol_DH"/>
</dbReference>
<dbReference type="PANTHER" id="PTHR11699">
    <property type="entry name" value="ALDEHYDE DEHYDROGENASE-RELATED"/>
    <property type="match status" value="1"/>
</dbReference>
<dbReference type="EMBL" id="CP000142">
    <property type="protein sequence ID" value="ABA90086.1"/>
    <property type="molecule type" value="Genomic_DNA"/>
</dbReference>
<dbReference type="HOGENOM" id="CLU_028794_3_1_7"/>
<dbReference type="GO" id="GO:0016620">
    <property type="term" value="F:oxidoreductase activity, acting on the aldehyde or oxo group of donors, NAD or NADP as acceptor"/>
    <property type="evidence" value="ECO:0007669"/>
    <property type="project" value="InterPro"/>
</dbReference>
<dbReference type="InterPro" id="IPR015590">
    <property type="entry name" value="Aldehyde_DH_dom"/>
</dbReference>
<evidence type="ECO:0000313" key="4">
    <source>
        <dbReference type="Proteomes" id="UP000002534"/>
    </source>
</evidence>
<dbReference type="InterPro" id="IPR016163">
    <property type="entry name" value="Ald_DH_C"/>
</dbReference>
<dbReference type="RefSeq" id="WP_011342634.1">
    <property type="nucleotide sequence ID" value="NC_007498.2"/>
</dbReference>
<keyword evidence="1" id="KW-0560">Oxidoreductase</keyword>
<dbReference type="Pfam" id="PF00171">
    <property type="entry name" value="Aldedh"/>
    <property type="match status" value="1"/>
</dbReference>
<sequence>MPKTIDQMVRAAQIALKTFSTFNQEQVDKVTEAMCQAGVDASTRLAEMAVEETGLGKLEDKIVKNHFGSQVVYDNMKGKKSVGILEDEDGILQIAEPFGIIAGVTPTTNPTATTMFKCLSAIKGRNVIILAFHPRAQQCSTEAARVLLEAAVAAGAPADCIQWIEEPSIEATNALMTHPDIHMVIATGGGAMVKAAYSSGHPALGVGPGNVPVYIEKTANLNMAVGDVIASKTFDYGTLCLTEQSVIFDDSEVASRALALFKEKGAYLCSMEEKAQLEEIMFDKQRGVVAAQVVGQSPQTIAQLAGFSVPDAVNLLLVPLSAIGSEDWMSHEKLSPVLGWYTADGKDEAIDAAVRQLEFGGAGHTAVVFSGNEEVLNEYAVKVPAGRVIFNQPSMHGVVGLYSAMTPSFTLGCGARGGNITAENITFKNLLNIKRAARRLEPEPAEN</sequence>
<dbReference type="SUPFAM" id="SSF53720">
    <property type="entry name" value="ALDH-like"/>
    <property type="match status" value="1"/>
</dbReference>
<dbReference type="CDD" id="cd07122">
    <property type="entry name" value="ALDH_F20_ACDH"/>
    <property type="match status" value="1"/>
</dbReference>
<evidence type="ECO:0000259" key="2">
    <source>
        <dbReference type="Pfam" id="PF00171"/>
    </source>
</evidence>
<evidence type="ECO:0000256" key="1">
    <source>
        <dbReference type="ARBA" id="ARBA00023002"/>
    </source>
</evidence>
<dbReference type="Gene3D" id="3.40.309.10">
    <property type="entry name" value="Aldehyde Dehydrogenase, Chain A, domain 2"/>
    <property type="match status" value="1"/>
</dbReference>
<dbReference type="OrthoDB" id="9815791at2"/>
<name>Q3A0M1_SYNC1</name>
<keyword evidence="4" id="KW-1185">Reference proteome</keyword>
<dbReference type="eggNOG" id="COG1012">
    <property type="taxonomic scope" value="Bacteria"/>
</dbReference>
<gene>
    <name evidence="3" type="ordered locus">Pcar_2851</name>
</gene>
<reference evidence="4" key="1">
    <citation type="submission" date="2005-10" db="EMBL/GenBank/DDBJ databases">
        <title>Complete sequence of Pelobacter carbinolicus DSM 2380.</title>
        <authorList>
            <person name="Copeland A."/>
            <person name="Lucas S."/>
            <person name="Lapidus A."/>
            <person name="Barry K."/>
            <person name="Detter J.C."/>
            <person name="Glavina T."/>
            <person name="Hammon N."/>
            <person name="Israni S."/>
            <person name="Pitluck S."/>
            <person name="Chertkov O."/>
            <person name="Schmutz J."/>
            <person name="Larimer F."/>
            <person name="Land M."/>
            <person name="Kyrpides N."/>
            <person name="Ivanova N."/>
            <person name="Richardson P."/>
        </authorList>
    </citation>
    <scope>NUCLEOTIDE SEQUENCE [LARGE SCALE GENOMIC DNA]</scope>
    <source>
        <strain evidence="4">DSM 2380 / NBRC 103641 / GraBd1</strain>
    </source>
</reference>
<accession>Q3A0M1</accession>
<organism evidence="3 4">
    <name type="scientific">Syntrophotalea carbinolica (strain DSM 2380 / NBRC 103641 / GraBd1)</name>
    <name type="common">Pelobacter carbinolicus</name>
    <dbReference type="NCBI Taxonomy" id="338963"/>
    <lineage>
        <taxon>Bacteria</taxon>
        <taxon>Pseudomonadati</taxon>
        <taxon>Thermodesulfobacteriota</taxon>
        <taxon>Desulfuromonadia</taxon>
        <taxon>Desulfuromonadales</taxon>
        <taxon>Syntrophotaleaceae</taxon>
        <taxon>Syntrophotalea</taxon>
    </lineage>
</organism>
<evidence type="ECO:0000313" key="3">
    <source>
        <dbReference type="EMBL" id="ABA90086.1"/>
    </source>
</evidence>
<proteinExistence type="predicted"/>
<dbReference type="KEGG" id="pca:Pcar_2851"/>
<dbReference type="STRING" id="338963.Pcar_2851"/>
<feature type="domain" description="Aldehyde dehydrogenase" evidence="2">
    <location>
        <begin position="3"/>
        <end position="396"/>
    </location>
</feature>
<reference evidence="3 4" key="2">
    <citation type="journal article" date="2012" name="BMC Genomics">
        <title>The genome of Pelobacter carbinolicus reveals surprising metabolic capabilities and physiological features.</title>
        <authorList>
            <person name="Aklujkar M."/>
            <person name="Haveman S.A."/>
            <person name="Didonato R.Jr."/>
            <person name="Chertkov O."/>
            <person name="Han C.S."/>
            <person name="Land M.L."/>
            <person name="Brown P."/>
            <person name="Lovley D.R."/>
        </authorList>
    </citation>
    <scope>NUCLEOTIDE SEQUENCE [LARGE SCALE GENOMIC DNA]</scope>
    <source>
        <strain evidence="4">DSM 2380 / NBRC 103641 / GraBd1</strain>
    </source>
</reference>
<dbReference type="Proteomes" id="UP000002534">
    <property type="component" value="Chromosome"/>
</dbReference>
<dbReference type="AlphaFoldDB" id="Q3A0M1"/>
<dbReference type="InterPro" id="IPR016162">
    <property type="entry name" value="Ald_DH_N"/>
</dbReference>